<evidence type="ECO:0000256" key="1">
    <source>
        <dbReference type="SAM" id="Phobius"/>
    </source>
</evidence>
<keyword evidence="1" id="KW-0472">Membrane</keyword>
<sequence>MTNIIVFIANGYAIMVWLVLLLVL</sequence>
<keyword evidence="1" id="KW-0812">Transmembrane</keyword>
<gene>
    <name evidence="2" type="ORF">KL86CLO1_11114</name>
</gene>
<dbReference type="EMBL" id="FLUN01000001">
    <property type="protein sequence ID" value="SBV98976.1"/>
    <property type="molecule type" value="Genomic_DNA"/>
</dbReference>
<feature type="transmembrane region" description="Helical" evidence="1">
    <location>
        <begin position="6"/>
        <end position="23"/>
    </location>
</feature>
<accession>A0A212JHP7</accession>
<name>A0A212JHP7_9FIRM</name>
<keyword evidence="1" id="KW-1133">Transmembrane helix</keyword>
<proteinExistence type="predicted"/>
<evidence type="ECO:0000313" key="2">
    <source>
        <dbReference type="EMBL" id="SBV98976.1"/>
    </source>
</evidence>
<organism evidence="2">
    <name type="scientific">uncultured Eubacteriales bacterium</name>
    <dbReference type="NCBI Taxonomy" id="172733"/>
    <lineage>
        <taxon>Bacteria</taxon>
        <taxon>Bacillati</taxon>
        <taxon>Bacillota</taxon>
        <taxon>Clostridia</taxon>
        <taxon>Eubacteriales</taxon>
        <taxon>environmental samples</taxon>
    </lineage>
</organism>
<reference evidence="2" key="1">
    <citation type="submission" date="2016-04" db="EMBL/GenBank/DDBJ databases">
        <authorList>
            <person name="Evans L.H."/>
            <person name="Alamgir A."/>
            <person name="Owens N."/>
            <person name="Weber N.D."/>
            <person name="Virtaneva K."/>
            <person name="Barbian K."/>
            <person name="Babar A."/>
            <person name="Rosenke K."/>
        </authorList>
    </citation>
    <scope>NUCLEOTIDE SEQUENCE</scope>
    <source>
        <strain evidence="2">86</strain>
    </source>
</reference>
<protein>
    <submittedName>
        <fullName evidence="2">Uncharacterized protein</fullName>
    </submittedName>
</protein>
<dbReference type="AlphaFoldDB" id="A0A212JHP7"/>